<dbReference type="RefSeq" id="XP_060285700.1">
    <property type="nucleotide sequence ID" value="XM_060427266.1"/>
</dbReference>
<dbReference type="GeneID" id="85310453"/>
<organism evidence="2 3">
    <name type="scientific">Phialemonium atrogriseum</name>
    <dbReference type="NCBI Taxonomy" id="1093897"/>
    <lineage>
        <taxon>Eukaryota</taxon>
        <taxon>Fungi</taxon>
        <taxon>Dikarya</taxon>
        <taxon>Ascomycota</taxon>
        <taxon>Pezizomycotina</taxon>
        <taxon>Sordariomycetes</taxon>
        <taxon>Sordariomycetidae</taxon>
        <taxon>Cephalothecales</taxon>
        <taxon>Cephalothecaceae</taxon>
        <taxon>Phialemonium</taxon>
    </lineage>
</organism>
<reference evidence="2" key="1">
    <citation type="submission" date="2023-06" db="EMBL/GenBank/DDBJ databases">
        <title>Genome-scale phylogeny and comparative genomics of the fungal order Sordariales.</title>
        <authorList>
            <consortium name="Lawrence Berkeley National Laboratory"/>
            <person name="Hensen N."/>
            <person name="Bonometti L."/>
            <person name="Westerberg I."/>
            <person name="Brannstrom I.O."/>
            <person name="Guillou S."/>
            <person name="Cros-Aarteil S."/>
            <person name="Calhoun S."/>
            <person name="Haridas S."/>
            <person name="Kuo A."/>
            <person name="Mondo S."/>
            <person name="Pangilinan J."/>
            <person name="Riley R."/>
            <person name="Labutti K."/>
            <person name="Andreopoulos B."/>
            <person name="Lipzen A."/>
            <person name="Chen C."/>
            <person name="Yanf M."/>
            <person name="Daum C."/>
            <person name="Ng V."/>
            <person name="Clum A."/>
            <person name="Steindorff A."/>
            <person name="Ohm R."/>
            <person name="Martin F."/>
            <person name="Silar P."/>
            <person name="Natvig D."/>
            <person name="Lalanne C."/>
            <person name="Gautier V."/>
            <person name="Ament-Velasquez S.L."/>
            <person name="Kruys A."/>
            <person name="Hutchinson M.I."/>
            <person name="Powell A.J."/>
            <person name="Barry K."/>
            <person name="Miller A.N."/>
            <person name="Grigoriev I.V."/>
            <person name="Debuchy R."/>
            <person name="Gladieux P."/>
            <person name="Thoren M.H."/>
            <person name="Johannesson H."/>
        </authorList>
    </citation>
    <scope>NUCLEOTIDE SEQUENCE</scope>
    <source>
        <strain evidence="2">8032-3</strain>
    </source>
</reference>
<dbReference type="Proteomes" id="UP001244011">
    <property type="component" value="Unassembled WGS sequence"/>
</dbReference>
<keyword evidence="3" id="KW-1185">Reference proteome</keyword>
<dbReference type="AlphaFoldDB" id="A0AAJ0C4R7"/>
<evidence type="ECO:0000256" key="1">
    <source>
        <dbReference type="SAM" id="MobiDB-lite"/>
    </source>
</evidence>
<protein>
    <submittedName>
        <fullName evidence="2">Uncharacterized protein</fullName>
    </submittedName>
</protein>
<feature type="region of interest" description="Disordered" evidence="1">
    <location>
        <begin position="78"/>
        <end position="100"/>
    </location>
</feature>
<sequence>MPGQIVMLLCQKETMRIIRAKQDTFADTPPPEIATGADSTVDKKKYKANDRRRMKFRPIYRIWVEEFLPRCRAKGLFRPPLPPSPAEPDAATTSTTTTSEHARLLVRDEAFARFPGAGAEYAVRLHEWRAERQRDEILRSVIKGEIPSSSASDPAYRACLVRALREILLPGEQQQGQSRKQHASLGPEAVAALAPARPIRGADGLYDVDAAREFVRDRWEEVGKVAWEAQLARASGQPWGVKLEVEDILEEKVEDKLEEKVEEKGGEKVGEKVGEKEGEE</sequence>
<proteinExistence type="predicted"/>
<name>A0AAJ0C4R7_9PEZI</name>
<feature type="region of interest" description="Disordered" evidence="1">
    <location>
        <begin position="257"/>
        <end position="280"/>
    </location>
</feature>
<accession>A0AAJ0C4R7</accession>
<comment type="caution">
    <text evidence="2">The sequence shown here is derived from an EMBL/GenBank/DDBJ whole genome shotgun (WGS) entry which is preliminary data.</text>
</comment>
<evidence type="ECO:0000313" key="3">
    <source>
        <dbReference type="Proteomes" id="UP001244011"/>
    </source>
</evidence>
<evidence type="ECO:0000313" key="2">
    <source>
        <dbReference type="EMBL" id="KAK1769487.1"/>
    </source>
</evidence>
<dbReference type="EMBL" id="MU839002">
    <property type="protein sequence ID" value="KAK1769487.1"/>
    <property type="molecule type" value="Genomic_DNA"/>
</dbReference>
<gene>
    <name evidence="2" type="ORF">QBC33DRAFT_530904</name>
</gene>
<feature type="compositionally biased region" description="Low complexity" evidence="1">
    <location>
        <begin position="87"/>
        <end position="99"/>
    </location>
</feature>